<comment type="catalytic activity">
    <reaction evidence="7 8">
        <text>(R)-pantoate + beta-alanine + ATP = (R)-pantothenate + AMP + diphosphate + H(+)</text>
        <dbReference type="Rhea" id="RHEA:10912"/>
        <dbReference type="ChEBI" id="CHEBI:15378"/>
        <dbReference type="ChEBI" id="CHEBI:15980"/>
        <dbReference type="ChEBI" id="CHEBI:29032"/>
        <dbReference type="ChEBI" id="CHEBI:30616"/>
        <dbReference type="ChEBI" id="CHEBI:33019"/>
        <dbReference type="ChEBI" id="CHEBI:57966"/>
        <dbReference type="ChEBI" id="CHEBI:456215"/>
        <dbReference type="EC" id="6.3.2.1"/>
    </reaction>
</comment>
<dbReference type="PANTHER" id="PTHR21299:SF1">
    <property type="entry name" value="PANTOATE--BETA-ALANINE LIGASE"/>
    <property type="match status" value="1"/>
</dbReference>
<dbReference type="GO" id="GO:0004592">
    <property type="term" value="F:pantoate-beta-alanine ligase activity"/>
    <property type="evidence" value="ECO:0007669"/>
    <property type="project" value="UniProtKB-EC"/>
</dbReference>
<evidence type="ECO:0000256" key="2">
    <source>
        <dbReference type="ARBA" id="ARBA00009256"/>
    </source>
</evidence>
<evidence type="ECO:0000256" key="7">
    <source>
        <dbReference type="ARBA" id="ARBA00048258"/>
    </source>
</evidence>
<comment type="function">
    <text evidence="8">Catalyzes the condensation of pantoate with beta-alanine in an ATP-dependent reaction via a pantoyl-adenylate intermediate.</text>
</comment>
<dbReference type="PANTHER" id="PTHR21299">
    <property type="entry name" value="CYTIDYLATE KINASE/PANTOATE-BETA-ALANINE LIGASE"/>
    <property type="match status" value="1"/>
</dbReference>
<comment type="subunit">
    <text evidence="8">Homodimer.</text>
</comment>
<feature type="binding site" evidence="8">
    <location>
        <begin position="158"/>
        <end position="161"/>
    </location>
    <ligand>
        <name>ATP</name>
        <dbReference type="ChEBI" id="CHEBI:30616"/>
    </ligand>
</feature>
<dbReference type="InterPro" id="IPR014729">
    <property type="entry name" value="Rossmann-like_a/b/a_fold"/>
</dbReference>
<keyword evidence="6 8" id="KW-0067">ATP-binding</keyword>
<dbReference type="Gene3D" id="3.40.50.620">
    <property type="entry name" value="HUPs"/>
    <property type="match status" value="1"/>
</dbReference>
<dbReference type="EMBL" id="JBCDNA010000003">
    <property type="protein sequence ID" value="MEL4457069.1"/>
    <property type="molecule type" value="Genomic_DNA"/>
</dbReference>
<feature type="active site" description="Proton donor" evidence="8">
    <location>
        <position position="47"/>
    </location>
</feature>
<dbReference type="CDD" id="cd00560">
    <property type="entry name" value="PanC"/>
    <property type="match status" value="1"/>
</dbReference>
<feature type="binding site" evidence="8">
    <location>
        <begin position="195"/>
        <end position="198"/>
    </location>
    <ligand>
        <name>ATP</name>
        <dbReference type="ChEBI" id="CHEBI:30616"/>
    </ligand>
</feature>
<evidence type="ECO:0000313" key="9">
    <source>
        <dbReference type="EMBL" id="MEL4457069.1"/>
    </source>
</evidence>
<evidence type="ECO:0000256" key="5">
    <source>
        <dbReference type="ARBA" id="ARBA00022741"/>
    </source>
</evidence>
<evidence type="ECO:0000256" key="1">
    <source>
        <dbReference type="ARBA" id="ARBA00004990"/>
    </source>
</evidence>
<comment type="subcellular location">
    <subcellularLocation>
        <location evidence="8">Cytoplasm</location>
    </subcellularLocation>
</comment>
<comment type="caution">
    <text evidence="8">Lacks conserved residue(s) required for the propagation of feature annotation.</text>
</comment>
<dbReference type="Pfam" id="PF02569">
    <property type="entry name" value="Pantoate_ligase"/>
    <property type="match status" value="1"/>
</dbReference>
<dbReference type="NCBIfam" id="TIGR00018">
    <property type="entry name" value="panC"/>
    <property type="match status" value="1"/>
</dbReference>
<dbReference type="InterPro" id="IPR042176">
    <property type="entry name" value="Pantoate_ligase_C"/>
</dbReference>
<comment type="miscellaneous">
    <text evidence="8">The reaction proceeds by a bi uni uni bi ping pong mechanism.</text>
</comment>
<dbReference type="SUPFAM" id="SSF52374">
    <property type="entry name" value="Nucleotidylyl transferase"/>
    <property type="match status" value="1"/>
</dbReference>
<evidence type="ECO:0000256" key="3">
    <source>
        <dbReference type="ARBA" id="ARBA00022598"/>
    </source>
</evidence>
<gene>
    <name evidence="8 9" type="primary">panC</name>
    <name evidence="9" type="ORF">AABB81_14260</name>
</gene>
<dbReference type="Proteomes" id="UP001474120">
    <property type="component" value="Unassembled WGS sequence"/>
</dbReference>
<keyword evidence="8" id="KW-0963">Cytoplasm</keyword>
<dbReference type="RefSeq" id="WP_342161230.1">
    <property type="nucleotide sequence ID" value="NZ_JBCDNA010000003.1"/>
</dbReference>
<evidence type="ECO:0000256" key="8">
    <source>
        <dbReference type="HAMAP-Rule" id="MF_00158"/>
    </source>
</evidence>
<evidence type="ECO:0000256" key="6">
    <source>
        <dbReference type="ARBA" id="ARBA00022840"/>
    </source>
</evidence>
<accession>A0ABU9L3Q2</accession>
<organism evidence="9 10">
    <name type="scientific">Lutimonas vermicola</name>
    <dbReference type="NCBI Taxonomy" id="414288"/>
    <lineage>
        <taxon>Bacteria</taxon>
        <taxon>Pseudomonadati</taxon>
        <taxon>Bacteroidota</taxon>
        <taxon>Flavobacteriia</taxon>
        <taxon>Flavobacteriales</taxon>
        <taxon>Flavobacteriaceae</taxon>
        <taxon>Lutimonas</taxon>
    </lineage>
</organism>
<reference evidence="9 10" key="1">
    <citation type="submission" date="2024-04" db="EMBL/GenBank/DDBJ databases">
        <title>whole genome sequencing of Lutimonas vermicola strain IMCC1616.</title>
        <authorList>
            <person name="Bae S.S."/>
        </authorList>
    </citation>
    <scope>NUCLEOTIDE SEQUENCE [LARGE SCALE GENOMIC DNA]</scope>
    <source>
        <strain evidence="9 10">IMCC1616</strain>
    </source>
</reference>
<keyword evidence="3 8" id="KW-0436">Ligase</keyword>
<dbReference type="InterPro" id="IPR003721">
    <property type="entry name" value="Pantoate_ligase"/>
</dbReference>
<evidence type="ECO:0000313" key="10">
    <source>
        <dbReference type="Proteomes" id="UP001474120"/>
    </source>
</evidence>
<keyword evidence="4 8" id="KW-0566">Pantothenate biosynthesis</keyword>
<name>A0ABU9L3Q2_9FLAO</name>
<evidence type="ECO:0000256" key="4">
    <source>
        <dbReference type="ARBA" id="ARBA00022655"/>
    </source>
</evidence>
<dbReference type="Gene3D" id="3.30.1300.10">
    <property type="entry name" value="Pantoate-beta-alanine ligase, C-terminal domain"/>
    <property type="match status" value="1"/>
</dbReference>
<protein>
    <recommendedName>
        <fullName evidence="8">Pantothenate synthetase</fullName>
        <shortName evidence="8">PS</shortName>
        <ecNumber evidence="8">6.3.2.1</ecNumber>
    </recommendedName>
    <alternativeName>
        <fullName evidence="8">Pantoate--beta-alanine ligase</fullName>
    </alternativeName>
    <alternativeName>
        <fullName evidence="8">Pantoate-activating enzyme</fullName>
    </alternativeName>
</protein>
<dbReference type="HAMAP" id="MF_00158">
    <property type="entry name" value="PanC"/>
    <property type="match status" value="1"/>
</dbReference>
<keyword evidence="10" id="KW-1185">Reference proteome</keyword>
<proteinExistence type="inferred from homology"/>
<dbReference type="EC" id="6.3.2.1" evidence="8"/>
<comment type="caution">
    <text evidence="9">The sequence shown here is derived from an EMBL/GenBank/DDBJ whole genome shotgun (WGS) entry which is preliminary data.</text>
</comment>
<feature type="binding site" evidence="8">
    <location>
        <position position="71"/>
    </location>
    <ligand>
        <name>beta-alanine</name>
        <dbReference type="ChEBI" id="CHEBI:57966"/>
    </ligand>
</feature>
<keyword evidence="5 8" id="KW-0547">Nucleotide-binding</keyword>
<sequence>MTVQLTLFNSKMEVFKTIKSLQQTLSHKVGKSTLGLVPTMGALHEGHLSIVKRAKEENDLVIVSIFVNPTQFDKKEDFVNYPSTMQADLEALEATGCDFVFVPSAEEVYQGNLSADSFDFGGLDKVMEGKFRLDHFDGVATIVKKLFLITRPNKAYFGEKDYQQLMIIKKMVEMESIPVEIVPVGIFREKDGLAMSSRNIRLTAEQRLAAPEIYQTLLKSKMLFENNDLKKVKNFVKNEFVQNKELALEYFEIADSETLNPASEILPESKYRAFIAVFAGQIRLIDNIALN</sequence>
<comment type="similarity">
    <text evidence="2 8">Belongs to the pantothenate synthetase family.</text>
</comment>
<feature type="binding site" evidence="8">
    <location>
        <position position="164"/>
    </location>
    <ligand>
        <name>(R)-pantoate</name>
        <dbReference type="ChEBI" id="CHEBI:15980"/>
    </ligand>
</feature>
<dbReference type="InterPro" id="IPR004821">
    <property type="entry name" value="Cyt_trans-like"/>
</dbReference>
<feature type="binding site" evidence="8">
    <location>
        <begin position="40"/>
        <end position="47"/>
    </location>
    <ligand>
        <name>ATP</name>
        <dbReference type="ChEBI" id="CHEBI:30616"/>
    </ligand>
</feature>
<dbReference type="NCBIfam" id="TIGR00125">
    <property type="entry name" value="cyt_tran_rel"/>
    <property type="match status" value="1"/>
</dbReference>
<feature type="binding site" evidence="8">
    <location>
        <position position="71"/>
    </location>
    <ligand>
        <name>(R)-pantoate</name>
        <dbReference type="ChEBI" id="CHEBI:15980"/>
    </ligand>
</feature>
<comment type="pathway">
    <text evidence="1 8">Cofactor biosynthesis; (R)-pantothenate biosynthesis; (R)-pantothenate from (R)-pantoate and beta-alanine: step 1/1.</text>
</comment>